<evidence type="ECO:0000256" key="1">
    <source>
        <dbReference type="ARBA" id="ARBA00000085"/>
    </source>
</evidence>
<dbReference type="PRINTS" id="PR00344">
    <property type="entry name" value="BCTRLSENSOR"/>
</dbReference>
<keyword evidence="17" id="KW-1185">Reference proteome</keyword>
<organism evidence="16 17">
    <name type="scientific">Shewanella indica</name>
    <dbReference type="NCBI Taxonomy" id="768528"/>
    <lineage>
        <taxon>Bacteria</taxon>
        <taxon>Pseudomonadati</taxon>
        <taxon>Pseudomonadota</taxon>
        <taxon>Gammaproteobacteria</taxon>
        <taxon>Alteromonadales</taxon>
        <taxon>Shewanellaceae</taxon>
        <taxon>Shewanella</taxon>
    </lineage>
</organism>
<dbReference type="RefSeq" id="WP_162207327.1">
    <property type="nucleotide sequence ID" value="NZ_JAWXXR010000001.1"/>
</dbReference>
<evidence type="ECO:0000259" key="15">
    <source>
        <dbReference type="PROSITE" id="PS50109"/>
    </source>
</evidence>
<dbReference type="SMART" id="SM00387">
    <property type="entry name" value="HATPase_c"/>
    <property type="match status" value="1"/>
</dbReference>
<dbReference type="Pfam" id="PF13188">
    <property type="entry name" value="PAS_8"/>
    <property type="match status" value="1"/>
</dbReference>
<evidence type="ECO:0000256" key="9">
    <source>
        <dbReference type="ARBA" id="ARBA00022777"/>
    </source>
</evidence>
<dbReference type="Proteomes" id="UP001272773">
    <property type="component" value="Unassembled WGS sequence"/>
</dbReference>
<dbReference type="Gene3D" id="3.30.450.20">
    <property type="entry name" value="PAS domain"/>
    <property type="match status" value="2"/>
</dbReference>
<keyword evidence="8" id="KW-0547">Nucleotide-binding</keyword>
<evidence type="ECO:0000256" key="2">
    <source>
        <dbReference type="ARBA" id="ARBA00004651"/>
    </source>
</evidence>
<dbReference type="InterPro" id="IPR035965">
    <property type="entry name" value="PAS-like_dom_sf"/>
</dbReference>
<keyword evidence="9 16" id="KW-0418">Kinase</keyword>
<dbReference type="GeneID" id="88625251"/>
<dbReference type="SUPFAM" id="SSF103190">
    <property type="entry name" value="Sensory domain-like"/>
    <property type="match status" value="1"/>
</dbReference>
<evidence type="ECO:0000256" key="10">
    <source>
        <dbReference type="ARBA" id="ARBA00022840"/>
    </source>
</evidence>
<feature type="transmembrane region" description="Helical" evidence="14">
    <location>
        <begin position="192"/>
        <end position="214"/>
    </location>
</feature>
<evidence type="ECO:0000256" key="3">
    <source>
        <dbReference type="ARBA" id="ARBA00012438"/>
    </source>
</evidence>
<feature type="transmembrane region" description="Helical" evidence="14">
    <location>
        <begin position="27"/>
        <end position="47"/>
    </location>
</feature>
<keyword evidence="7 14" id="KW-0812">Transmembrane</keyword>
<proteinExistence type="predicted"/>
<gene>
    <name evidence="16" type="ORF">SIL79_17045</name>
</gene>
<reference evidence="16 17" key="1">
    <citation type="submission" date="2023-11" db="EMBL/GenBank/DDBJ databases">
        <title>MicrobeMod: A computational toolkit for identifying prokaryotic methylation and restriction-modification with nanopore sequencing.</title>
        <authorList>
            <person name="Crits-Christoph A."/>
            <person name="Kang S.C."/>
            <person name="Lee H."/>
            <person name="Ostrov N."/>
        </authorList>
    </citation>
    <scope>NUCLEOTIDE SEQUENCE [LARGE SCALE GENOMIC DNA]</scope>
    <source>
        <strain evidence="16 17">ATCC BAA-2732</strain>
    </source>
</reference>
<keyword evidence="6 16" id="KW-0808">Transferase</keyword>
<keyword evidence="5" id="KW-0597">Phosphoprotein</keyword>
<evidence type="ECO:0000313" key="16">
    <source>
        <dbReference type="EMBL" id="MDX6018007.1"/>
    </source>
</evidence>
<dbReference type="SUPFAM" id="SSF55874">
    <property type="entry name" value="ATPase domain of HSP90 chaperone/DNA topoisomerase II/histidine kinase"/>
    <property type="match status" value="1"/>
</dbReference>
<evidence type="ECO:0000256" key="14">
    <source>
        <dbReference type="SAM" id="Phobius"/>
    </source>
</evidence>
<dbReference type="InterPro" id="IPR000014">
    <property type="entry name" value="PAS"/>
</dbReference>
<dbReference type="EMBL" id="JAWXXR010000001">
    <property type="protein sequence ID" value="MDX6018007.1"/>
    <property type="molecule type" value="Genomic_DNA"/>
</dbReference>
<evidence type="ECO:0000256" key="11">
    <source>
        <dbReference type="ARBA" id="ARBA00022989"/>
    </source>
</evidence>
<dbReference type="Pfam" id="PF14689">
    <property type="entry name" value="SPOB_a"/>
    <property type="match status" value="1"/>
</dbReference>
<keyword evidence="4" id="KW-1003">Cell membrane</keyword>
<evidence type="ECO:0000256" key="8">
    <source>
        <dbReference type="ARBA" id="ARBA00022741"/>
    </source>
</evidence>
<dbReference type="PROSITE" id="PS50109">
    <property type="entry name" value="HIS_KIN"/>
    <property type="match status" value="1"/>
</dbReference>
<dbReference type="SUPFAM" id="SSF55785">
    <property type="entry name" value="PYP-like sensor domain (PAS domain)"/>
    <property type="match status" value="1"/>
</dbReference>
<evidence type="ECO:0000256" key="12">
    <source>
        <dbReference type="ARBA" id="ARBA00023012"/>
    </source>
</evidence>
<comment type="caution">
    <text evidence="16">The sequence shown here is derived from an EMBL/GenBank/DDBJ whole genome shotgun (WGS) entry which is preliminary data.</text>
</comment>
<feature type="domain" description="Histidine kinase" evidence="15">
    <location>
        <begin position="332"/>
        <end position="548"/>
    </location>
</feature>
<comment type="subcellular location">
    <subcellularLocation>
        <location evidence="2">Cell membrane</location>
        <topology evidence="2">Multi-pass membrane protein</topology>
    </subcellularLocation>
</comment>
<evidence type="ECO:0000256" key="7">
    <source>
        <dbReference type="ARBA" id="ARBA00022692"/>
    </source>
</evidence>
<dbReference type="InterPro" id="IPR029151">
    <property type="entry name" value="Sensor-like_sf"/>
</dbReference>
<feature type="transmembrane region" description="Helical" evidence="14">
    <location>
        <begin position="168"/>
        <end position="185"/>
    </location>
</feature>
<dbReference type="Gene3D" id="1.10.287.130">
    <property type="match status" value="1"/>
</dbReference>
<dbReference type="InterPro" id="IPR033463">
    <property type="entry name" value="sCache_3"/>
</dbReference>
<keyword evidence="10" id="KW-0067">ATP-binding</keyword>
<protein>
    <recommendedName>
        <fullName evidence="3">histidine kinase</fullName>
        <ecNumber evidence="3">2.7.13.3</ecNumber>
    </recommendedName>
</protein>
<sequence length="561" mass="62039">MRNSEQAAIPTSAFKSIRRPKKLETRLIIWVVGVCVFQALFFFALVYNVTTQNFHQEVGGKALALAMSIASRPDVIMALKAEKKANEHPDLNAKMEQLRQQVNADFIVIGNTEKIRLVHPEPTRIGQRMVGEDSEAGLRGEYYVSEATGSLGESIRGKVPVYDHNGEVLGLVSVGFLAGSVELLILERSSILIWGCISLLLFSIFAAIFIGRWVRNAIFGLQPDEIARLFAEQEAILNTVRSGIIALDPNGNVRKINQRACEILEQPLRIQHQSLHLSDLLPEHAEFLLRNPSRRILGFELFAADKRLVLSRFLLQAHGYNDGVLLSMRPADELEYLSQQLAKVQAFAELLRVQTHDYSNKLNTIGALIQMGELDKAIELIGQESQGSQAQIESLLTHIQEPVIAGLLLGKYHKAREVNVSVELNNDSLLCSIERKELLERMVSILGNLIDNAIEAVQKVQHMRVPRVLVTIDETAQNIIFDVEDSGIGLGADKAAIFTPQYSSKTGAQHGVGLYLVKTHLESCGGTLELGESDLGGARITVYIPKKHVKGTSHGVFSNHC</sequence>
<accession>A0ABU4QF55</accession>
<dbReference type="Pfam" id="PF17203">
    <property type="entry name" value="sCache_3_2"/>
    <property type="match status" value="1"/>
</dbReference>
<evidence type="ECO:0000313" key="17">
    <source>
        <dbReference type="Proteomes" id="UP001272773"/>
    </source>
</evidence>
<dbReference type="InterPro" id="IPR036890">
    <property type="entry name" value="HATPase_C_sf"/>
</dbReference>
<dbReference type="SUPFAM" id="SSF55890">
    <property type="entry name" value="Sporulation response regulatory protein Spo0B"/>
    <property type="match status" value="1"/>
</dbReference>
<dbReference type="SMART" id="SM00091">
    <property type="entry name" value="PAS"/>
    <property type="match status" value="1"/>
</dbReference>
<keyword evidence="13 14" id="KW-0472">Membrane</keyword>
<dbReference type="Gene3D" id="3.30.565.10">
    <property type="entry name" value="Histidine kinase-like ATPase, C-terminal domain"/>
    <property type="match status" value="1"/>
</dbReference>
<keyword evidence="11 14" id="KW-1133">Transmembrane helix</keyword>
<keyword evidence="12" id="KW-0902">Two-component regulatory system</keyword>
<evidence type="ECO:0000256" key="6">
    <source>
        <dbReference type="ARBA" id="ARBA00022679"/>
    </source>
</evidence>
<dbReference type="PANTHER" id="PTHR44936:SF10">
    <property type="entry name" value="SENSOR PROTEIN RSTB"/>
    <property type="match status" value="1"/>
</dbReference>
<dbReference type="InterPro" id="IPR016120">
    <property type="entry name" value="Sig_transdc_His_kin_SpoOB"/>
</dbReference>
<evidence type="ECO:0000256" key="13">
    <source>
        <dbReference type="ARBA" id="ARBA00023136"/>
    </source>
</evidence>
<evidence type="ECO:0000256" key="5">
    <source>
        <dbReference type="ARBA" id="ARBA00022553"/>
    </source>
</evidence>
<dbReference type="InterPro" id="IPR050980">
    <property type="entry name" value="2C_sensor_his_kinase"/>
</dbReference>
<dbReference type="GO" id="GO:0004673">
    <property type="term" value="F:protein histidine kinase activity"/>
    <property type="evidence" value="ECO:0007669"/>
    <property type="project" value="UniProtKB-EC"/>
</dbReference>
<name>A0ABU4QF55_9GAMM</name>
<dbReference type="InterPro" id="IPR003594">
    <property type="entry name" value="HATPase_dom"/>
</dbReference>
<dbReference type="PANTHER" id="PTHR44936">
    <property type="entry name" value="SENSOR PROTEIN CREC"/>
    <property type="match status" value="1"/>
</dbReference>
<dbReference type="InterPro" id="IPR004358">
    <property type="entry name" value="Sig_transdc_His_kin-like_C"/>
</dbReference>
<evidence type="ECO:0000256" key="4">
    <source>
        <dbReference type="ARBA" id="ARBA00022475"/>
    </source>
</evidence>
<dbReference type="InterPro" id="IPR039506">
    <property type="entry name" value="SPOB_a"/>
</dbReference>
<comment type="catalytic activity">
    <reaction evidence="1">
        <text>ATP + protein L-histidine = ADP + protein N-phospho-L-histidine.</text>
        <dbReference type="EC" id="2.7.13.3"/>
    </reaction>
</comment>
<dbReference type="InterPro" id="IPR005467">
    <property type="entry name" value="His_kinase_dom"/>
</dbReference>
<dbReference type="EC" id="2.7.13.3" evidence="3"/>
<dbReference type="Pfam" id="PF02518">
    <property type="entry name" value="HATPase_c"/>
    <property type="match status" value="1"/>
</dbReference>